<feature type="region of interest" description="Disordered" evidence="2">
    <location>
        <begin position="63"/>
        <end position="85"/>
    </location>
</feature>
<evidence type="ECO:0008006" key="5">
    <source>
        <dbReference type="Google" id="ProtNLM"/>
    </source>
</evidence>
<proteinExistence type="inferred from homology"/>
<protein>
    <recommendedName>
        <fullName evidence="5">Senescence regulator</fullName>
    </recommendedName>
</protein>
<reference evidence="3 4" key="1">
    <citation type="journal article" date="2021" name="Comput. Struct. Biotechnol. J.">
        <title>De novo genome assembly of the potent medicinal plant Rehmannia glutinosa using nanopore technology.</title>
        <authorList>
            <person name="Ma L."/>
            <person name="Dong C."/>
            <person name="Song C."/>
            <person name="Wang X."/>
            <person name="Zheng X."/>
            <person name="Niu Y."/>
            <person name="Chen S."/>
            <person name="Feng W."/>
        </authorList>
    </citation>
    <scope>NUCLEOTIDE SEQUENCE [LARGE SCALE GENOMIC DNA]</scope>
    <source>
        <strain evidence="3">DH-2019</strain>
    </source>
</reference>
<dbReference type="Pfam" id="PF04520">
    <property type="entry name" value="Senescence_reg"/>
    <property type="match status" value="1"/>
</dbReference>
<dbReference type="Proteomes" id="UP001318860">
    <property type="component" value="Unassembled WGS sequence"/>
</dbReference>
<dbReference type="EMBL" id="JABTTQ020000001">
    <property type="protein sequence ID" value="KAK6163571.1"/>
    <property type="molecule type" value="Genomic_DNA"/>
</dbReference>
<organism evidence="3 4">
    <name type="scientific">Rehmannia glutinosa</name>
    <name type="common">Chinese foxglove</name>
    <dbReference type="NCBI Taxonomy" id="99300"/>
    <lineage>
        <taxon>Eukaryota</taxon>
        <taxon>Viridiplantae</taxon>
        <taxon>Streptophyta</taxon>
        <taxon>Embryophyta</taxon>
        <taxon>Tracheophyta</taxon>
        <taxon>Spermatophyta</taxon>
        <taxon>Magnoliopsida</taxon>
        <taxon>eudicotyledons</taxon>
        <taxon>Gunneridae</taxon>
        <taxon>Pentapetalae</taxon>
        <taxon>asterids</taxon>
        <taxon>lamiids</taxon>
        <taxon>Lamiales</taxon>
        <taxon>Orobanchaceae</taxon>
        <taxon>Rehmannieae</taxon>
        <taxon>Rehmannia</taxon>
    </lineage>
</organism>
<name>A0ABR0XWT1_REHGL</name>
<dbReference type="PANTHER" id="PTHR33083:SF50">
    <property type="entry name" value="PROTEIN S40-7"/>
    <property type="match status" value="1"/>
</dbReference>
<evidence type="ECO:0000313" key="4">
    <source>
        <dbReference type="Proteomes" id="UP001318860"/>
    </source>
</evidence>
<evidence type="ECO:0000313" key="3">
    <source>
        <dbReference type="EMBL" id="KAK6163571.1"/>
    </source>
</evidence>
<evidence type="ECO:0000256" key="1">
    <source>
        <dbReference type="ARBA" id="ARBA00034773"/>
    </source>
</evidence>
<evidence type="ECO:0000256" key="2">
    <source>
        <dbReference type="SAM" id="MobiDB-lite"/>
    </source>
</evidence>
<comment type="similarity">
    <text evidence="1">Belongs to the senescence regulator S40 family.</text>
</comment>
<sequence length="129" mass="14521">MGLTNLLLIKSDMRDSREIGLEKFLPLRSFTKPQPPQAERVRFHPQSAPVNIPVMPAALQRRARELEDAVSDGEEEDKNSVKLPPHEVVAARHSPMLACSVMEGAGRTLKGRDLRQVRNAIWRKTGFID</sequence>
<accession>A0ABR0XWT1</accession>
<dbReference type="InterPro" id="IPR007608">
    <property type="entry name" value="Senescence_reg_S40"/>
</dbReference>
<feature type="compositionally biased region" description="Acidic residues" evidence="2">
    <location>
        <begin position="68"/>
        <end position="77"/>
    </location>
</feature>
<gene>
    <name evidence="3" type="ORF">DH2020_000435</name>
</gene>
<dbReference type="PANTHER" id="PTHR33083">
    <property type="entry name" value="EXPRESSED PROTEIN"/>
    <property type="match status" value="1"/>
</dbReference>
<keyword evidence="4" id="KW-1185">Reference proteome</keyword>
<comment type="caution">
    <text evidence="3">The sequence shown here is derived from an EMBL/GenBank/DDBJ whole genome shotgun (WGS) entry which is preliminary data.</text>
</comment>